<feature type="region of interest" description="Disordered" evidence="1">
    <location>
        <begin position="317"/>
        <end position="359"/>
    </location>
</feature>
<sequence length="805" mass="92730">MPSLSPNQLNPEERIDQENDTNTTEQKTQHLSRLQNEIGSKVLSLVNFESKYKNIVESSFNKARNNKEKLPGKNNERRNFAYLSRLDRMIEKHGDALEQKLWKASAENLVMDYEDIPEAYWKQQEQILRDNGQGRELSEYEKEILAEDLIDKQRQSITSWANYLGDKNCPYPTWFKVYAFDGISKMSNALNLDDADYNRRDNTTALSFPKLNAEILAKVYRQINDFYGVDKENWLAQHSDDEKLVSLVKSANFPKLYAKELVDTKVILKTPERTEDVHGDWFEYKLGDEEEIASLAEGTRWCVVDPNVAHNYLVYGQYSNPEEDDDYDQDYEDDEDWEDDDYEDDDYDDDDQAETYEHDDVEVENPEAKFIIFRLEDPNSPGVFASNGSASIRLDPDGIVDEVSGLNDGQAVEDALVPIVKEKALSLPGGEKYLQKFDDKQTLIKLDNKMEAGEDLTKEELSFLYELDRPIATLDTYNREDPRIPELKEKYGIEYAVEKGVDANKLVSSLGSKDITKNLEPLLRNSADVDNIVKNMDSKDINTNLDAFLKYHADIDLVVGRMEPRDIVYKLDFLFDHGANIDVNELVSKLGSYDILQNLDTLLKNGADIDVDQMRYRFSYYAHFNLDDLLRRGADINKVVNYMNSNYIAADLEYLYKNGADINNIVKNMDPNDIVWKLDYLNKNGANIDVNELVSKLDSTYVFRRMDFLLSHGADIDIIVKNMDPKNIARNLDYLNKNGANIDINQLVSNLRQEDITKNKNLNILLQHGADVNLITEKLSKKDIEDNIDLLREYGAKLDTYQENN</sequence>
<comment type="caution">
    <text evidence="2">The sequence shown here is derived from an EMBL/GenBank/DDBJ whole genome shotgun (WGS) entry which is preliminary data.</text>
</comment>
<reference evidence="2 3" key="1">
    <citation type="journal article" date="2018" name="bioRxiv">
        <title>Evidence of independent acquisition and adaption of ultra-small bacteria to human hosts across the highly diverse yet reduced genomes of the phylum Saccharibacteria.</title>
        <authorList>
            <person name="McLean J.S."/>
            <person name="Bor B."/>
            <person name="To T.T."/>
            <person name="Liu Q."/>
            <person name="Kearns K.A."/>
            <person name="Solden L.M."/>
            <person name="Wrighton K.C."/>
            <person name="He X."/>
            <person name="Shi W."/>
        </authorList>
    </citation>
    <scope>NUCLEOTIDE SEQUENCE [LARGE SCALE GENOMIC DNA]</scope>
    <source>
        <strain evidence="2 3">TM7_KMM_G3_1_HOT_351</strain>
    </source>
</reference>
<dbReference type="RefSeq" id="WP_195157078.1">
    <property type="nucleotide sequence ID" value="NZ_PRLL01000015.1"/>
</dbReference>
<evidence type="ECO:0000313" key="3">
    <source>
        <dbReference type="Proteomes" id="UP001191004"/>
    </source>
</evidence>
<organism evidence="2 3">
    <name type="scientific">Candidatus Nanosyncoccus nanoralicus</name>
    <dbReference type="NCBI Taxonomy" id="2171996"/>
    <lineage>
        <taxon>Bacteria</taxon>
        <taxon>Candidatus Saccharimonadota</taxon>
        <taxon>Candidatus Nanosyncoccalia</taxon>
        <taxon>Candidatus Nanosyncoccales</taxon>
        <taxon>Candidatus Nanosyncoccaceae</taxon>
        <taxon>Candidatus Nanosyncoccus</taxon>
    </lineage>
</organism>
<accession>A0ABY0FJQ0</accession>
<reference evidence="2 3" key="2">
    <citation type="journal article" date="2020" name="Cell Rep.">
        <title>Acquisition and Adaptation of Ultra-small Parasitic Reduced Genome Bacteria to Mammalian Hosts.</title>
        <authorList>
            <person name="McLean J.S."/>
            <person name="Bor B."/>
            <person name="Kerns K.A."/>
            <person name="Liu Q."/>
            <person name="To T.T."/>
            <person name="Solden L."/>
            <person name="Hendrickson E.L."/>
            <person name="Wrighton K."/>
            <person name="Shi W."/>
            <person name="He X."/>
        </authorList>
    </citation>
    <scope>NUCLEOTIDE SEQUENCE [LARGE SCALE GENOMIC DNA]</scope>
    <source>
        <strain evidence="2 3">TM7_KMM_G3_1_HOT_351</strain>
    </source>
</reference>
<feature type="compositionally biased region" description="Acidic residues" evidence="1">
    <location>
        <begin position="321"/>
        <end position="359"/>
    </location>
</feature>
<feature type="compositionally biased region" description="Polar residues" evidence="1">
    <location>
        <begin position="20"/>
        <end position="31"/>
    </location>
</feature>
<name>A0ABY0FJQ0_9BACT</name>
<evidence type="ECO:0000313" key="2">
    <source>
        <dbReference type="EMBL" id="RYC73373.1"/>
    </source>
</evidence>
<dbReference type="EMBL" id="PRLL01000015">
    <property type="protein sequence ID" value="RYC73373.1"/>
    <property type="molecule type" value="Genomic_DNA"/>
</dbReference>
<dbReference type="Proteomes" id="UP001191004">
    <property type="component" value="Unassembled WGS sequence"/>
</dbReference>
<feature type="compositionally biased region" description="Polar residues" evidence="1">
    <location>
        <begin position="1"/>
        <end position="10"/>
    </location>
</feature>
<feature type="region of interest" description="Disordered" evidence="1">
    <location>
        <begin position="1"/>
        <end position="31"/>
    </location>
</feature>
<protein>
    <recommendedName>
        <fullName evidence="4">Ankyrin repeat domain-containing protein</fullName>
    </recommendedName>
</protein>
<evidence type="ECO:0000256" key="1">
    <source>
        <dbReference type="SAM" id="MobiDB-lite"/>
    </source>
</evidence>
<evidence type="ECO:0008006" key="4">
    <source>
        <dbReference type="Google" id="ProtNLM"/>
    </source>
</evidence>
<proteinExistence type="predicted"/>
<keyword evidence="3" id="KW-1185">Reference proteome</keyword>
<gene>
    <name evidence="2" type="ORF">G3KMM_00419</name>
</gene>